<dbReference type="Gene3D" id="1.10.357.10">
    <property type="entry name" value="Tetracycline Repressor, domain 2"/>
    <property type="match status" value="1"/>
</dbReference>
<name>A0A9P6XM46_RHIOR</name>
<dbReference type="AlphaFoldDB" id="A0A9P6XM46"/>
<evidence type="ECO:0000313" key="2">
    <source>
        <dbReference type="EMBL" id="KAG1521535.1"/>
    </source>
</evidence>
<protein>
    <recommendedName>
        <fullName evidence="1">Transcriptional regulator Rv0078-like C-terminal domain-containing protein</fullName>
    </recommendedName>
</protein>
<dbReference type="InterPro" id="IPR049484">
    <property type="entry name" value="Rv0078-like_C"/>
</dbReference>
<reference evidence="2" key="1">
    <citation type="journal article" date="2020" name="Microb. Genom.">
        <title>Genetic diversity of clinical and environmental Mucorales isolates obtained from an investigation of mucormycosis cases among solid organ transplant recipients.</title>
        <authorList>
            <person name="Nguyen M.H."/>
            <person name="Kaul D."/>
            <person name="Muto C."/>
            <person name="Cheng S.J."/>
            <person name="Richter R.A."/>
            <person name="Bruno V.M."/>
            <person name="Liu G."/>
            <person name="Beyhan S."/>
            <person name="Sundermann A.J."/>
            <person name="Mounaud S."/>
            <person name="Pasculle A.W."/>
            <person name="Nierman W.C."/>
            <person name="Driscoll E."/>
            <person name="Cumbie R."/>
            <person name="Clancy C.J."/>
            <person name="Dupont C.L."/>
        </authorList>
    </citation>
    <scope>NUCLEOTIDE SEQUENCE</scope>
    <source>
        <strain evidence="2">GL16</strain>
    </source>
</reference>
<proteinExistence type="predicted"/>
<gene>
    <name evidence="2" type="ORF">G6F51_014675</name>
</gene>
<dbReference type="Proteomes" id="UP000717996">
    <property type="component" value="Unassembled WGS sequence"/>
</dbReference>
<dbReference type="Pfam" id="PF21351">
    <property type="entry name" value="TetR_C_41"/>
    <property type="match status" value="1"/>
</dbReference>
<dbReference type="SUPFAM" id="SSF48498">
    <property type="entry name" value="Tetracyclin repressor-like, C-terminal domain"/>
    <property type="match status" value="1"/>
</dbReference>
<evidence type="ECO:0000259" key="1">
    <source>
        <dbReference type="Pfam" id="PF21351"/>
    </source>
</evidence>
<evidence type="ECO:0000313" key="3">
    <source>
        <dbReference type="Proteomes" id="UP000717996"/>
    </source>
</evidence>
<feature type="domain" description="Transcriptional regulator Rv0078-like C-terminal" evidence="1">
    <location>
        <begin position="1"/>
        <end position="94"/>
    </location>
</feature>
<sequence>MALEPEIQRIVLRDARAVLGGASPESQRHCVQSMQRLIERLIAQGVVTPVDAQALASLIYGSLAEAAFWIAEGEDGDARRAQATAALELLLRGLRSAG</sequence>
<organism evidence="2 3">
    <name type="scientific">Rhizopus oryzae</name>
    <name type="common">Mucormycosis agent</name>
    <name type="synonym">Rhizopus arrhizus var. delemar</name>
    <dbReference type="NCBI Taxonomy" id="64495"/>
    <lineage>
        <taxon>Eukaryota</taxon>
        <taxon>Fungi</taxon>
        <taxon>Fungi incertae sedis</taxon>
        <taxon>Mucoromycota</taxon>
        <taxon>Mucoromycotina</taxon>
        <taxon>Mucoromycetes</taxon>
        <taxon>Mucorales</taxon>
        <taxon>Mucorineae</taxon>
        <taxon>Rhizopodaceae</taxon>
        <taxon>Rhizopus</taxon>
    </lineage>
</organism>
<comment type="caution">
    <text evidence="2">The sequence shown here is derived from an EMBL/GenBank/DDBJ whole genome shotgun (WGS) entry which is preliminary data.</text>
</comment>
<dbReference type="InterPro" id="IPR036271">
    <property type="entry name" value="Tet_transcr_reg_TetR-rel_C_sf"/>
</dbReference>
<accession>A0A9P6XM46</accession>
<dbReference type="EMBL" id="JAANIT010014128">
    <property type="protein sequence ID" value="KAG1521535.1"/>
    <property type="molecule type" value="Genomic_DNA"/>
</dbReference>